<accession>A0ABX7I9R5</accession>
<evidence type="ECO:0000313" key="3">
    <source>
        <dbReference type="Proteomes" id="UP000612680"/>
    </source>
</evidence>
<evidence type="ECO:0000256" key="1">
    <source>
        <dbReference type="SAM" id="Phobius"/>
    </source>
</evidence>
<keyword evidence="1" id="KW-0812">Transmembrane</keyword>
<dbReference type="RefSeq" id="WP_204658216.1">
    <property type="nucleotide sequence ID" value="NZ_CP056775.1"/>
</dbReference>
<dbReference type="EMBL" id="CP056775">
    <property type="protein sequence ID" value="QRR02854.1"/>
    <property type="molecule type" value="Genomic_DNA"/>
</dbReference>
<evidence type="ECO:0008006" key="4">
    <source>
        <dbReference type="Google" id="ProtNLM"/>
    </source>
</evidence>
<gene>
    <name evidence="2" type="ORF">HWI92_19025</name>
</gene>
<feature type="transmembrane region" description="Helical" evidence="1">
    <location>
        <begin position="6"/>
        <end position="23"/>
    </location>
</feature>
<reference evidence="2 3" key="1">
    <citation type="submission" date="2020-06" db="EMBL/GenBank/DDBJ databases">
        <title>Dyadobacter sandarakinus sp. nov., isolated from the soil of the Arctic Yellow River Station.</title>
        <authorList>
            <person name="Zhang Y."/>
            <person name="Peng F."/>
        </authorList>
    </citation>
    <scope>NUCLEOTIDE SEQUENCE [LARGE SCALE GENOMIC DNA]</scope>
    <source>
        <strain evidence="2 3">Q3-56</strain>
    </source>
</reference>
<protein>
    <recommendedName>
        <fullName evidence="4">Glycine zipper family protein</fullName>
    </recommendedName>
</protein>
<keyword evidence="1" id="KW-1133">Transmembrane helix</keyword>
<feature type="transmembrane region" description="Helical" evidence="1">
    <location>
        <begin position="146"/>
        <end position="170"/>
    </location>
</feature>
<dbReference type="Proteomes" id="UP000612680">
    <property type="component" value="Chromosome"/>
</dbReference>
<keyword evidence="1" id="KW-0472">Membrane</keyword>
<proteinExistence type="predicted"/>
<feature type="transmembrane region" description="Helical" evidence="1">
    <location>
        <begin position="190"/>
        <end position="209"/>
    </location>
</feature>
<organism evidence="2 3">
    <name type="scientific">Dyadobacter sandarakinus</name>
    <dbReference type="NCBI Taxonomy" id="2747268"/>
    <lineage>
        <taxon>Bacteria</taxon>
        <taxon>Pseudomonadati</taxon>
        <taxon>Bacteroidota</taxon>
        <taxon>Cytophagia</taxon>
        <taxon>Cytophagales</taxon>
        <taxon>Spirosomataceae</taxon>
        <taxon>Dyadobacter</taxon>
    </lineage>
</organism>
<sequence length="255" mass="27356">MNQKLLSSTIVFIFVMLLGALTTQAQNARKPDVINLRNNTKLEVFIHEVDDSAVKYKKLTDPEGPLFTVRKNEIASIQYGNGEVETFEASLEVQNYYTPSQSGAPVQARPAAPAPRNDFEAGLQNANNDRLRSTYRFYKGKSKGGMAMGIAGIATGMLVAGIGTGIVAGATDANGNFATYQDEKRAIKGAWMMIGGFAGAVTFGTVGFVKAGKNGSKATRVKRELMRRGESLTFRLQPAFNPANGSGSLALSLTF</sequence>
<keyword evidence="3" id="KW-1185">Reference proteome</keyword>
<name>A0ABX7I9R5_9BACT</name>
<evidence type="ECO:0000313" key="2">
    <source>
        <dbReference type="EMBL" id="QRR02854.1"/>
    </source>
</evidence>